<evidence type="ECO:0000313" key="3">
    <source>
        <dbReference type="Proteomes" id="UP000197138"/>
    </source>
</evidence>
<sequence>MPVCMAIKQSGETHFYFPSLFLPWSLKMLRQGSKAKSNEPRHEPGLTKVGSTDSLSYFKTSTSPGSIFA</sequence>
<evidence type="ECO:0000313" key="2">
    <source>
        <dbReference type="EMBL" id="OWM77002.1"/>
    </source>
</evidence>
<name>A0A218WY79_PUNGR</name>
<dbReference type="EMBL" id="MTKT01002905">
    <property type="protein sequence ID" value="OWM77002.1"/>
    <property type="molecule type" value="Genomic_DNA"/>
</dbReference>
<dbReference type="AlphaFoldDB" id="A0A218WY79"/>
<accession>A0A218WY79</accession>
<evidence type="ECO:0000256" key="1">
    <source>
        <dbReference type="SAM" id="MobiDB-lite"/>
    </source>
</evidence>
<feature type="region of interest" description="Disordered" evidence="1">
    <location>
        <begin position="33"/>
        <end position="53"/>
    </location>
</feature>
<gene>
    <name evidence="2" type="ORF">CDL15_Pgr010577</name>
</gene>
<proteinExistence type="predicted"/>
<comment type="caution">
    <text evidence="2">The sequence shown here is derived from an EMBL/GenBank/DDBJ whole genome shotgun (WGS) entry which is preliminary data.</text>
</comment>
<organism evidence="2 3">
    <name type="scientific">Punica granatum</name>
    <name type="common">Pomegranate</name>
    <dbReference type="NCBI Taxonomy" id="22663"/>
    <lineage>
        <taxon>Eukaryota</taxon>
        <taxon>Viridiplantae</taxon>
        <taxon>Streptophyta</taxon>
        <taxon>Embryophyta</taxon>
        <taxon>Tracheophyta</taxon>
        <taxon>Spermatophyta</taxon>
        <taxon>Magnoliopsida</taxon>
        <taxon>eudicotyledons</taxon>
        <taxon>Gunneridae</taxon>
        <taxon>Pentapetalae</taxon>
        <taxon>rosids</taxon>
        <taxon>malvids</taxon>
        <taxon>Myrtales</taxon>
        <taxon>Lythraceae</taxon>
        <taxon>Punica</taxon>
    </lineage>
</organism>
<feature type="compositionally biased region" description="Basic and acidic residues" evidence="1">
    <location>
        <begin position="36"/>
        <end position="45"/>
    </location>
</feature>
<protein>
    <submittedName>
        <fullName evidence="2">Uncharacterized protein</fullName>
    </submittedName>
</protein>
<dbReference type="Proteomes" id="UP000197138">
    <property type="component" value="Unassembled WGS sequence"/>
</dbReference>
<reference evidence="3" key="1">
    <citation type="journal article" date="2017" name="Plant J.">
        <title>The pomegranate (Punica granatum L.) genome and the genomics of punicalagin biosynthesis.</title>
        <authorList>
            <person name="Qin G."/>
            <person name="Xu C."/>
            <person name="Ming R."/>
            <person name="Tang H."/>
            <person name="Guyot R."/>
            <person name="Kramer E.M."/>
            <person name="Hu Y."/>
            <person name="Yi X."/>
            <person name="Qi Y."/>
            <person name="Xu X."/>
            <person name="Gao Z."/>
            <person name="Pan H."/>
            <person name="Jian J."/>
            <person name="Tian Y."/>
            <person name="Yue Z."/>
            <person name="Xu Y."/>
        </authorList>
    </citation>
    <scope>NUCLEOTIDE SEQUENCE [LARGE SCALE GENOMIC DNA]</scope>
    <source>
        <strain evidence="3">cv. Dabenzi</strain>
    </source>
</reference>